<dbReference type="RefSeq" id="WP_073166650.1">
    <property type="nucleotide sequence ID" value="NZ_FQUW01000034.1"/>
</dbReference>
<gene>
    <name evidence="1" type="ORF">SAMN02745218_02424</name>
</gene>
<evidence type="ECO:0000313" key="2">
    <source>
        <dbReference type="Proteomes" id="UP000184196"/>
    </source>
</evidence>
<proteinExistence type="predicted"/>
<name>A0A1M5C5X6_9FIRM</name>
<evidence type="ECO:0000313" key="1">
    <source>
        <dbReference type="EMBL" id="SHF50080.1"/>
    </source>
</evidence>
<reference evidence="2" key="1">
    <citation type="submission" date="2016-11" db="EMBL/GenBank/DDBJ databases">
        <authorList>
            <person name="Varghese N."/>
            <person name="Submissions S."/>
        </authorList>
    </citation>
    <scope>NUCLEOTIDE SEQUENCE [LARGE SCALE GENOMIC DNA]</scope>
    <source>
        <strain evidence="2">DSM 11792</strain>
    </source>
</reference>
<dbReference type="Proteomes" id="UP000184196">
    <property type="component" value="Unassembled WGS sequence"/>
</dbReference>
<organism evidence="1 2">
    <name type="scientific">Desulfofundulus australicus DSM 11792</name>
    <dbReference type="NCBI Taxonomy" id="1121425"/>
    <lineage>
        <taxon>Bacteria</taxon>
        <taxon>Bacillati</taxon>
        <taxon>Bacillota</taxon>
        <taxon>Clostridia</taxon>
        <taxon>Eubacteriales</taxon>
        <taxon>Peptococcaceae</taxon>
        <taxon>Desulfofundulus</taxon>
    </lineage>
</organism>
<protein>
    <submittedName>
        <fullName evidence="1">Uncharacterized protein</fullName>
    </submittedName>
</protein>
<dbReference type="AlphaFoldDB" id="A0A1M5C5X6"/>
<dbReference type="EMBL" id="FQUW01000034">
    <property type="protein sequence ID" value="SHF50080.1"/>
    <property type="molecule type" value="Genomic_DNA"/>
</dbReference>
<accession>A0A1M5C5X6</accession>
<keyword evidence="2" id="KW-1185">Reference proteome</keyword>
<sequence>MEKMPVEMDMLPESMRELIKNIDPAMLEQLKASLNPETLVNLLVGAMDLMHQTIGKQGNQDLSQLLANIMQVMNQYNNKNLGDG</sequence>